<dbReference type="AlphaFoldDB" id="A0A2J8A7D9"/>
<dbReference type="Proteomes" id="UP000236333">
    <property type="component" value="Unassembled WGS sequence"/>
</dbReference>
<keyword evidence="2" id="KW-1185">Reference proteome</keyword>
<protein>
    <recommendedName>
        <fullName evidence="3">SGNH hydrolase-type esterase domain-containing protein</fullName>
    </recommendedName>
</protein>
<evidence type="ECO:0000313" key="2">
    <source>
        <dbReference type="Proteomes" id="UP000236333"/>
    </source>
</evidence>
<sequence length="187" mass="20968">MGAMRPSARWGIRMSAFPNANITARNGCTPGVPSPYMIMCLELSVDPDVDLVFVEYTLNDGHDRLIFESQVVKDSERLVRRILALPNHPAVVFMHVPSHGIAGYPPSHPKFEKERDIYAEFYQTSEDVEAAVSQYYDVQYLSLRTAVHHLAAHKEAPGFLWEQLFGGKGGRLRQVVGCRLAVNRLGD</sequence>
<reference evidence="1 2" key="1">
    <citation type="journal article" date="2017" name="Mol. Biol. Evol.">
        <title>The 4-celled Tetrabaena socialis nuclear genome reveals the essential components for genetic control of cell number at the origin of multicellularity in the volvocine lineage.</title>
        <authorList>
            <person name="Featherston J."/>
            <person name="Arakaki Y."/>
            <person name="Hanschen E.R."/>
            <person name="Ferris P.J."/>
            <person name="Michod R.E."/>
            <person name="Olson B.J.S.C."/>
            <person name="Nozaki H."/>
            <person name="Durand P.M."/>
        </authorList>
    </citation>
    <scope>NUCLEOTIDE SEQUENCE [LARGE SCALE GENOMIC DNA]</scope>
    <source>
        <strain evidence="1 2">NIES-571</strain>
    </source>
</reference>
<dbReference type="PANTHER" id="PTHR34407">
    <property type="entry name" value="EXPRESSED PROTEIN"/>
    <property type="match status" value="1"/>
</dbReference>
<dbReference type="SUPFAM" id="SSF52266">
    <property type="entry name" value="SGNH hydrolase"/>
    <property type="match status" value="1"/>
</dbReference>
<accession>A0A2J8A7D9</accession>
<dbReference type="OrthoDB" id="532422at2759"/>
<proteinExistence type="predicted"/>
<evidence type="ECO:0008006" key="3">
    <source>
        <dbReference type="Google" id="ProtNLM"/>
    </source>
</evidence>
<organism evidence="1 2">
    <name type="scientific">Tetrabaena socialis</name>
    <dbReference type="NCBI Taxonomy" id="47790"/>
    <lineage>
        <taxon>Eukaryota</taxon>
        <taxon>Viridiplantae</taxon>
        <taxon>Chlorophyta</taxon>
        <taxon>core chlorophytes</taxon>
        <taxon>Chlorophyceae</taxon>
        <taxon>CS clade</taxon>
        <taxon>Chlamydomonadales</taxon>
        <taxon>Tetrabaenaceae</taxon>
        <taxon>Tetrabaena</taxon>
    </lineage>
</organism>
<dbReference type="PANTHER" id="PTHR34407:SF1">
    <property type="entry name" value="SGNH HYDROLASE-TYPE ESTERASE DOMAIN-CONTAINING PROTEIN"/>
    <property type="match status" value="1"/>
</dbReference>
<gene>
    <name evidence="1" type="ORF">TSOC_004974</name>
</gene>
<name>A0A2J8A7D9_9CHLO</name>
<comment type="caution">
    <text evidence="1">The sequence shown here is derived from an EMBL/GenBank/DDBJ whole genome shotgun (WGS) entry which is preliminary data.</text>
</comment>
<evidence type="ECO:0000313" key="1">
    <source>
        <dbReference type="EMBL" id="PNH08449.1"/>
    </source>
</evidence>
<dbReference type="EMBL" id="PGGS01000129">
    <property type="protein sequence ID" value="PNH08449.1"/>
    <property type="molecule type" value="Genomic_DNA"/>
</dbReference>